<sequence>MSNRTESRRAMRLPNPPVPMTSSILMAYLETMADSHNIEYEPVMINGEEVVNAKVVDGRVVLQTYKDMLDENPPCKHHNPVQHRDGKPPWCYLCRLTTDWKNPHGKTS</sequence>
<dbReference type="EMBL" id="MG962368">
    <property type="protein sequence ID" value="AVO25302.1"/>
    <property type="molecule type" value="Genomic_DNA"/>
</dbReference>
<proteinExistence type="predicted"/>
<gene>
    <name evidence="1" type="primary">62</name>
    <name evidence="1" type="ORF">PBI_GRAVY_62</name>
</gene>
<protein>
    <submittedName>
        <fullName evidence="1">Uncharacterized protein</fullName>
    </submittedName>
</protein>
<accession>A0A2P1JYC4</accession>
<organism evidence="1 2">
    <name type="scientific">Gordonia phage Gravy</name>
    <dbReference type="NCBI Taxonomy" id="2094133"/>
    <lineage>
        <taxon>Viruses</taxon>
        <taxon>Duplodnaviria</taxon>
        <taxon>Heunggongvirae</taxon>
        <taxon>Uroviricota</taxon>
        <taxon>Caudoviricetes</taxon>
        <taxon>Deejayvirinae</taxon>
        <taxon>Tanisvirus</taxon>
        <taxon>Tanisvirus tanis</taxon>
    </lineage>
</organism>
<name>A0A2P1JYC4_9CAUD</name>
<reference evidence="1 2" key="1">
    <citation type="submission" date="2018-02" db="EMBL/GenBank/DDBJ databases">
        <authorList>
            <person name="Aull H.G."/>
            <person name="Garlena R.A."/>
            <person name="Russell D.A."/>
            <person name="Pop W.H."/>
            <person name="Jacobs-Sera D."/>
            <person name="Hatfull G.F."/>
        </authorList>
    </citation>
    <scope>NUCLEOTIDE SEQUENCE [LARGE SCALE GENOMIC DNA]</scope>
</reference>
<dbReference type="Proteomes" id="UP000240261">
    <property type="component" value="Segment"/>
</dbReference>
<evidence type="ECO:0000313" key="1">
    <source>
        <dbReference type="EMBL" id="AVO25302.1"/>
    </source>
</evidence>
<evidence type="ECO:0000313" key="2">
    <source>
        <dbReference type="Proteomes" id="UP000240261"/>
    </source>
</evidence>